<evidence type="ECO:0000256" key="1">
    <source>
        <dbReference type="SAM" id="Coils"/>
    </source>
</evidence>
<reference evidence="2" key="1">
    <citation type="submission" date="2018-05" db="EMBL/GenBank/DDBJ databases">
        <authorList>
            <person name="Lanie J.A."/>
            <person name="Ng W.-L."/>
            <person name="Kazmierczak K.M."/>
            <person name="Andrzejewski T.M."/>
            <person name="Davidsen T.M."/>
            <person name="Wayne K.J."/>
            <person name="Tettelin H."/>
            <person name="Glass J.I."/>
            <person name="Rusch D."/>
            <person name="Podicherti R."/>
            <person name="Tsui H.-C.T."/>
            <person name="Winkler M.E."/>
        </authorList>
    </citation>
    <scope>NUCLEOTIDE SEQUENCE</scope>
</reference>
<organism evidence="2">
    <name type="scientific">marine metagenome</name>
    <dbReference type="NCBI Taxonomy" id="408172"/>
    <lineage>
        <taxon>unclassified sequences</taxon>
        <taxon>metagenomes</taxon>
        <taxon>ecological metagenomes</taxon>
    </lineage>
</organism>
<proteinExistence type="predicted"/>
<evidence type="ECO:0000313" key="2">
    <source>
        <dbReference type="EMBL" id="SVB75733.1"/>
    </source>
</evidence>
<dbReference type="AlphaFoldDB" id="A0A382GMA4"/>
<feature type="coiled-coil region" evidence="1">
    <location>
        <begin position="232"/>
        <end position="259"/>
    </location>
</feature>
<sequence length="268" mass="30421">MAAIESLVDLSKMSSRNPHLVVKKAIEWVENNRNLGIEPLGLAWERLPTHGASTVHITTKGRERVQKGYDSPESWEAQLTLACWLYSIRGYVSLGKRAHILCTKSRSRGDTENSISTKHPKSKLQAKYDAILSDQNLMEDYRNEIMTERDIPEGLTPVQNELVVRSVNGMVSKSGVVEIKRSQGIDDVDLYNEWETMKLIPSINLSIIPTEVGFQAFSIHQLVEMLRGEGLAPALQKEIEALKEENSNQSKEIDRMRNRGLWNRILNR</sequence>
<keyword evidence="1" id="KW-0175">Coiled coil</keyword>
<name>A0A382GMA4_9ZZZZ</name>
<accession>A0A382GMA4</accession>
<gene>
    <name evidence="2" type="ORF">METZ01_LOCUS228587</name>
</gene>
<dbReference type="EMBL" id="UINC01056101">
    <property type="protein sequence ID" value="SVB75733.1"/>
    <property type="molecule type" value="Genomic_DNA"/>
</dbReference>
<protein>
    <submittedName>
        <fullName evidence="2">Uncharacterized protein</fullName>
    </submittedName>
</protein>